<evidence type="ECO:0000259" key="4">
    <source>
        <dbReference type="PROSITE" id="PS01124"/>
    </source>
</evidence>
<evidence type="ECO:0000256" key="3">
    <source>
        <dbReference type="ARBA" id="ARBA00023163"/>
    </source>
</evidence>
<evidence type="ECO:0000256" key="1">
    <source>
        <dbReference type="ARBA" id="ARBA00023015"/>
    </source>
</evidence>
<keyword evidence="6" id="KW-1185">Reference proteome</keyword>
<dbReference type="InterPro" id="IPR018060">
    <property type="entry name" value="HTH_AraC"/>
</dbReference>
<dbReference type="Pfam" id="PF12833">
    <property type="entry name" value="HTH_18"/>
    <property type="match status" value="1"/>
</dbReference>
<dbReference type="Proteomes" id="UP000011134">
    <property type="component" value="Unassembled WGS sequence"/>
</dbReference>
<dbReference type="GO" id="GO:0000976">
    <property type="term" value="F:transcription cis-regulatory region binding"/>
    <property type="evidence" value="ECO:0007669"/>
    <property type="project" value="TreeGrafter"/>
</dbReference>
<dbReference type="OrthoDB" id="6396588at2"/>
<dbReference type="SMART" id="SM00342">
    <property type="entry name" value="HTH_ARAC"/>
    <property type="match status" value="1"/>
</dbReference>
<keyword evidence="2" id="KW-0238">DNA-binding</keyword>
<organism evidence="5 6">
    <name type="scientific">Photobacterium marinum</name>
    <dbReference type="NCBI Taxonomy" id="1056511"/>
    <lineage>
        <taxon>Bacteria</taxon>
        <taxon>Pseudomonadati</taxon>
        <taxon>Pseudomonadota</taxon>
        <taxon>Gammaproteobacteria</taxon>
        <taxon>Vibrionales</taxon>
        <taxon>Vibrionaceae</taxon>
        <taxon>Photobacterium</taxon>
    </lineage>
</organism>
<dbReference type="PROSITE" id="PS01124">
    <property type="entry name" value="HTH_ARAC_FAMILY_2"/>
    <property type="match status" value="1"/>
</dbReference>
<dbReference type="PANTHER" id="PTHR47894:SF4">
    <property type="entry name" value="HTH-TYPE TRANSCRIPTIONAL REGULATOR GADX"/>
    <property type="match status" value="1"/>
</dbReference>
<dbReference type="EMBL" id="AMZO01000003">
    <property type="protein sequence ID" value="ELR67188.1"/>
    <property type="molecule type" value="Genomic_DNA"/>
</dbReference>
<sequence length="339" mass="38666">MKSAYIELIQKSYFVNFVAEVSKRVDVLNISEVPKDALDRQHSGISQLSPKEFKNIFEQLAQKLTPQQFDSLLSEVSNTNLVPNLLKLVPANTSLFDSLNAVGDALKIYYGDSQVSLEFIGKNWWLIRQREFEDRPWFKASEIFTFIMFKEIINALVGKEVNFEYVAIQSDNELIERVRKIKGLEHTQVMCERPATGISIPSSILPQNPEHKEAWVLQGARTSSPDEFLKAFKAAIRPYISSGKLPIDFAAELTGLGVRTLQRHLKLCGTTFRQVNDSILIEYACEILLDTNWTVHQIAINLGYSDTSHFARAFRKSMNCSPKKYRLMNSKDCNARFDT</sequence>
<dbReference type="Gene3D" id="1.10.10.60">
    <property type="entry name" value="Homeodomain-like"/>
    <property type="match status" value="1"/>
</dbReference>
<dbReference type="PRINTS" id="PR00032">
    <property type="entry name" value="HTHARAC"/>
</dbReference>
<accession>L8JFZ8</accession>
<dbReference type="RefSeq" id="WP_007462601.1">
    <property type="nucleotide sequence ID" value="NZ_AMZO01000003.1"/>
</dbReference>
<feature type="domain" description="HTH araC/xylS-type" evidence="4">
    <location>
        <begin position="230"/>
        <end position="328"/>
    </location>
</feature>
<protein>
    <submittedName>
        <fullName evidence="5">Transcriptional regulator, AraC family</fullName>
    </submittedName>
</protein>
<dbReference type="PANTHER" id="PTHR47894">
    <property type="entry name" value="HTH-TYPE TRANSCRIPTIONAL REGULATOR GADX"/>
    <property type="match status" value="1"/>
</dbReference>
<dbReference type="InterPro" id="IPR020449">
    <property type="entry name" value="Tscrpt_reg_AraC-type_HTH"/>
</dbReference>
<keyword evidence="1" id="KW-0805">Transcription regulation</keyword>
<evidence type="ECO:0000256" key="2">
    <source>
        <dbReference type="ARBA" id="ARBA00023125"/>
    </source>
</evidence>
<dbReference type="AlphaFoldDB" id="L8JFZ8"/>
<keyword evidence="3" id="KW-0804">Transcription</keyword>
<comment type="caution">
    <text evidence="5">The sequence shown here is derived from an EMBL/GenBank/DDBJ whole genome shotgun (WGS) entry which is preliminary data.</text>
</comment>
<gene>
    <name evidence="5" type="ORF">C942_02696</name>
</gene>
<proteinExistence type="predicted"/>
<dbReference type="GO" id="GO:0003700">
    <property type="term" value="F:DNA-binding transcription factor activity"/>
    <property type="evidence" value="ECO:0007669"/>
    <property type="project" value="InterPro"/>
</dbReference>
<name>L8JFZ8_9GAMM</name>
<dbReference type="InterPro" id="IPR009057">
    <property type="entry name" value="Homeodomain-like_sf"/>
</dbReference>
<dbReference type="GO" id="GO:0005829">
    <property type="term" value="C:cytosol"/>
    <property type="evidence" value="ECO:0007669"/>
    <property type="project" value="TreeGrafter"/>
</dbReference>
<dbReference type="PATRIC" id="fig|1056511.3.peg.758"/>
<dbReference type="SUPFAM" id="SSF46689">
    <property type="entry name" value="Homeodomain-like"/>
    <property type="match status" value="1"/>
</dbReference>
<evidence type="ECO:0000313" key="5">
    <source>
        <dbReference type="EMBL" id="ELR67188.1"/>
    </source>
</evidence>
<reference evidence="5 6" key="1">
    <citation type="submission" date="2012-12" db="EMBL/GenBank/DDBJ databases">
        <title>Genome Assembly of Photobacterium sp. AK15.</title>
        <authorList>
            <person name="Khatri I."/>
            <person name="Vaidya B."/>
            <person name="Srinivas T.N.R."/>
            <person name="Subramanian S."/>
            <person name="Pinnaka A."/>
        </authorList>
    </citation>
    <scope>NUCLEOTIDE SEQUENCE [LARGE SCALE GENOMIC DNA]</scope>
    <source>
        <strain evidence="5 6">AK15</strain>
    </source>
</reference>
<evidence type="ECO:0000313" key="6">
    <source>
        <dbReference type="Proteomes" id="UP000011134"/>
    </source>
</evidence>